<gene>
    <name evidence="2" type="ORF">PVL29_002375</name>
</gene>
<proteinExistence type="predicted"/>
<dbReference type="Proteomes" id="UP001168098">
    <property type="component" value="Unassembled WGS sequence"/>
</dbReference>
<evidence type="ECO:0000256" key="1">
    <source>
        <dbReference type="SAM" id="MobiDB-lite"/>
    </source>
</evidence>
<feature type="region of interest" description="Disordered" evidence="1">
    <location>
        <begin position="20"/>
        <end position="40"/>
    </location>
</feature>
<dbReference type="AlphaFoldDB" id="A0AA39E3S8"/>
<organism evidence="2 3">
    <name type="scientific">Vitis rotundifolia</name>
    <name type="common">Muscadine grape</name>
    <dbReference type="NCBI Taxonomy" id="103349"/>
    <lineage>
        <taxon>Eukaryota</taxon>
        <taxon>Viridiplantae</taxon>
        <taxon>Streptophyta</taxon>
        <taxon>Embryophyta</taxon>
        <taxon>Tracheophyta</taxon>
        <taxon>Spermatophyta</taxon>
        <taxon>Magnoliopsida</taxon>
        <taxon>eudicotyledons</taxon>
        <taxon>Gunneridae</taxon>
        <taxon>Pentapetalae</taxon>
        <taxon>rosids</taxon>
        <taxon>Vitales</taxon>
        <taxon>Vitaceae</taxon>
        <taxon>Viteae</taxon>
        <taxon>Vitis</taxon>
    </lineage>
</organism>
<accession>A0AA39E3S8</accession>
<evidence type="ECO:0000313" key="2">
    <source>
        <dbReference type="EMBL" id="KAJ9707348.1"/>
    </source>
</evidence>
<name>A0AA39E3S8_VITRO</name>
<feature type="region of interest" description="Disordered" evidence="1">
    <location>
        <begin position="112"/>
        <end position="145"/>
    </location>
</feature>
<keyword evidence="3" id="KW-1185">Reference proteome</keyword>
<comment type="caution">
    <text evidence="2">The sequence shown here is derived from an EMBL/GenBank/DDBJ whole genome shotgun (WGS) entry which is preliminary data.</text>
</comment>
<protein>
    <submittedName>
        <fullName evidence="2">Uncharacterized protein</fullName>
    </submittedName>
</protein>
<evidence type="ECO:0000313" key="3">
    <source>
        <dbReference type="Proteomes" id="UP001168098"/>
    </source>
</evidence>
<sequence length="181" mass="21386">MNPRPKEWYPGEYRRRDRIRASTEEYENDGESNSSEYQKIQDRKDYIRACTREYDRDRESNLDGESNSSEYQRIQDRTNGILASTGEKIISGRALKNMRQTGNRIHLSIGESKKKRMVSGRVPENTIETGNRIRPSTSESKTERMVSWRVPEKRSYSAEYWRIRDKQGIEFVPVSENPRKK</sequence>
<dbReference type="EMBL" id="JARBHA010000002">
    <property type="protein sequence ID" value="KAJ9707348.1"/>
    <property type="molecule type" value="Genomic_DNA"/>
</dbReference>
<feature type="compositionally biased region" description="Basic and acidic residues" evidence="1">
    <location>
        <begin position="52"/>
        <end position="61"/>
    </location>
</feature>
<reference evidence="2 3" key="1">
    <citation type="journal article" date="2023" name="BMC Biotechnol.">
        <title>Vitis rotundifolia cv Carlos genome sequencing.</title>
        <authorList>
            <person name="Huff M."/>
            <person name="Hulse-Kemp A."/>
            <person name="Scheffler B."/>
            <person name="Youngblood R."/>
            <person name="Simpson S."/>
            <person name="Babiker E."/>
            <person name="Staton M."/>
        </authorList>
    </citation>
    <scope>NUCLEOTIDE SEQUENCE [LARGE SCALE GENOMIC DNA]</scope>
    <source>
        <tissue evidence="2">Leaf</tissue>
    </source>
</reference>
<feature type="region of interest" description="Disordered" evidence="1">
    <location>
        <begin position="52"/>
        <end position="71"/>
    </location>
</feature>
<feature type="compositionally biased region" description="Polar residues" evidence="1">
    <location>
        <begin position="126"/>
        <end position="139"/>
    </location>
</feature>